<evidence type="ECO:0000313" key="2">
    <source>
        <dbReference type="EMBL" id="GEC17755.1"/>
    </source>
</evidence>
<dbReference type="AlphaFoldDB" id="A0A4Y3WGE3"/>
<proteinExistence type="predicted"/>
<feature type="region of interest" description="Disordered" evidence="1">
    <location>
        <begin position="236"/>
        <end position="263"/>
    </location>
</feature>
<dbReference type="Pfam" id="PF11392">
    <property type="entry name" value="AllH"/>
    <property type="match status" value="1"/>
</dbReference>
<dbReference type="EMBL" id="BJNG01000001">
    <property type="protein sequence ID" value="GEC17755.1"/>
    <property type="molecule type" value="Genomic_DNA"/>
</dbReference>
<gene>
    <name evidence="2" type="ORF">PHY01_00380</name>
</gene>
<reference evidence="2 3" key="1">
    <citation type="submission" date="2019-06" db="EMBL/GenBank/DDBJ databases">
        <title>Whole genome shotgun sequence of Pseudonocardia hydrocarbonoxydans NBRC 14498.</title>
        <authorList>
            <person name="Hosoyama A."/>
            <person name="Uohara A."/>
            <person name="Ohji S."/>
            <person name="Ichikawa N."/>
        </authorList>
    </citation>
    <scope>NUCLEOTIDE SEQUENCE [LARGE SCALE GENOMIC DNA]</scope>
    <source>
        <strain evidence="2 3">NBRC 14498</strain>
    </source>
</reference>
<name>A0A4Y3WGE3_9PSEU</name>
<dbReference type="OrthoDB" id="4933449at2"/>
<evidence type="ECO:0000313" key="3">
    <source>
        <dbReference type="Proteomes" id="UP000320338"/>
    </source>
</evidence>
<dbReference type="InterPro" id="IPR021530">
    <property type="entry name" value="AllH-like"/>
</dbReference>
<accession>A0A4Y3WGE3</accession>
<organism evidence="2 3">
    <name type="scientific">Pseudonocardia hydrocarbonoxydans</name>
    <dbReference type="NCBI Taxonomy" id="76726"/>
    <lineage>
        <taxon>Bacteria</taxon>
        <taxon>Bacillati</taxon>
        <taxon>Actinomycetota</taxon>
        <taxon>Actinomycetes</taxon>
        <taxon>Pseudonocardiales</taxon>
        <taxon>Pseudonocardiaceae</taxon>
        <taxon>Pseudonocardia</taxon>
    </lineage>
</organism>
<sequence length="263" mass="26692">MGPATTLDVGLGAREVLSTPAEGRVVGTYRVAAYLRFPAGLVALTSGLAPRGPLHLRVAGLPALRPGERVTTDGTALYGTTLHGTRWSRSLAAPTWTGALPGGPHTPPGGRTRGRTCVPAPGPVCELGEWAARLGGRGPGLTPEGDDVLAGMLLAVRAARGPAAEPGLRAVAASVRTTEPAAAFLAWAARGQCIEPAHDWLTAADGAARLRAERRLRAVGASSGAALVRGLRTGAGQASGTDIQTARVGPGPEPDQLWGRSVG</sequence>
<comment type="caution">
    <text evidence="2">The sequence shown here is derived from an EMBL/GenBank/DDBJ whole genome shotgun (WGS) entry which is preliminary data.</text>
</comment>
<keyword evidence="3" id="KW-1185">Reference proteome</keyword>
<evidence type="ECO:0000256" key="1">
    <source>
        <dbReference type="SAM" id="MobiDB-lite"/>
    </source>
</evidence>
<protein>
    <submittedName>
        <fullName evidence="2">Uncharacterized protein</fullName>
    </submittedName>
</protein>
<dbReference type="Proteomes" id="UP000320338">
    <property type="component" value="Unassembled WGS sequence"/>
</dbReference>
<dbReference type="RefSeq" id="WP_141276114.1">
    <property type="nucleotide sequence ID" value="NZ_BAAARZ010000059.1"/>
</dbReference>